<organism evidence="1 2">
    <name type="scientific">Phormidium yuhuli AB48</name>
    <dbReference type="NCBI Taxonomy" id="2940671"/>
    <lineage>
        <taxon>Bacteria</taxon>
        <taxon>Bacillati</taxon>
        <taxon>Cyanobacteriota</taxon>
        <taxon>Cyanophyceae</taxon>
        <taxon>Oscillatoriophycideae</taxon>
        <taxon>Oscillatoriales</taxon>
        <taxon>Oscillatoriaceae</taxon>
        <taxon>Phormidium</taxon>
        <taxon>Phormidium yuhuli</taxon>
    </lineage>
</organism>
<evidence type="ECO:0000313" key="2">
    <source>
        <dbReference type="Proteomes" id="UP001056708"/>
    </source>
</evidence>
<name>A0ABY5AVJ8_9CYAN</name>
<geneLocation type="plasmid" evidence="1 2">
    <name>unnamed</name>
</geneLocation>
<accession>A0ABY5AVJ8</accession>
<dbReference type="EMBL" id="CP098612">
    <property type="protein sequence ID" value="USR93272.1"/>
    <property type="molecule type" value="Genomic_DNA"/>
</dbReference>
<keyword evidence="2" id="KW-1185">Reference proteome</keyword>
<dbReference type="RefSeq" id="WP_252665453.1">
    <property type="nucleotide sequence ID" value="NZ_CP098612.1"/>
</dbReference>
<dbReference type="Proteomes" id="UP001056708">
    <property type="component" value="Plasmid unnamed"/>
</dbReference>
<evidence type="ECO:0000313" key="1">
    <source>
        <dbReference type="EMBL" id="USR93272.1"/>
    </source>
</evidence>
<protein>
    <submittedName>
        <fullName evidence="1">Uncharacterized protein</fullName>
    </submittedName>
</protein>
<proteinExistence type="predicted"/>
<reference evidence="1" key="1">
    <citation type="submission" date="2022-06" db="EMBL/GenBank/DDBJ databases">
        <title>Genome sequence of Phormidium yuhuli AB48 isolated from an industrial photobioreactor environment.</title>
        <authorList>
            <person name="Qiu Y."/>
            <person name="Noonan A.J.C."/>
            <person name="Dofher K."/>
            <person name="Koch M."/>
            <person name="Kieft B."/>
            <person name="Lin X."/>
            <person name="Ziels R.M."/>
            <person name="Hallam S.J."/>
        </authorList>
    </citation>
    <scope>NUCLEOTIDE SEQUENCE</scope>
    <source>
        <strain evidence="1">AB48</strain>
        <plasmid evidence="1">unnamed</plasmid>
    </source>
</reference>
<keyword evidence="1" id="KW-0614">Plasmid</keyword>
<gene>
    <name evidence="1" type="ORF">NEA10_20730</name>
</gene>
<sequence>MFTMTQLLFSATYIRHHKGSSGVAGDNRIARHAQLIWEEMEHQGTRELFVWDFNKFCEQSVHWDIMKNDNILYNQKWCEKHQSQRVTNDWSNIIVKLLEMAIQFEEDLQVELNQKYEPSVLGDDNEF</sequence>